<evidence type="ECO:0000313" key="5">
    <source>
        <dbReference type="EMBL" id="SCY11430.1"/>
    </source>
</evidence>
<feature type="binding site" evidence="3">
    <location>
        <position position="122"/>
    </location>
    <ligand>
        <name>substrate</name>
    </ligand>
</feature>
<keyword evidence="3" id="KW-0862">Zinc</keyword>
<evidence type="ECO:0000256" key="1">
    <source>
        <dbReference type="ARBA" id="ARBA00008853"/>
    </source>
</evidence>
<keyword evidence="3" id="KW-0479">Metal-binding</keyword>
<evidence type="ECO:0000313" key="6">
    <source>
        <dbReference type="Proteomes" id="UP000183047"/>
    </source>
</evidence>
<dbReference type="Proteomes" id="UP000183047">
    <property type="component" value="Unassembled WGS sequence"/>
</dbReference>
<dbReference type="RefSeq" id="WP_074462064.1">
    <property type="nucleotide sequence ID" value="NZ_FMUR01000008.1"/>
</dbReference>
<proteinExistence type="inferred from homology"/>
<name>A0A1G5DAG4_9FIRM</name>
<feature type="binding site" evidence="3">
    <location>
        <position position="102"/>
    </location>
    <ligand>
        <name>substrate</name>
    </ligand>
</feature>
<dbReference type="InterPro" id="IPR011042">
    <property type="entry name" value="6-blade_b-propeller_TolB-like"/>
</dbReference>
<feature type="domain" description="SMP-30/Gluconolactonase/LRE-like region" evidence="4">
    <location>
        <begin position="19"/>
        <end position="258"/>
    </location>
</feature>
<evidence type="ECO:0000256" key="3">
    <source>
        <dbReference type="PIRSR" id="PIRSR605511-2"/>
    </source>
</evidence>
<dbReference type="AlphaFoldDB" id="A0A1G5DAG4"/>
<feature type="binding site" evidence="3">
    <location>
        <position position="21"/>
    </location>
    <ligand>
        <name>a divalent metal cation</name>
        <dbReference type="ChEBI" id="CHEBI:60240"/>
    </ligand>
</feature>
<feature type="binding site" evidence="3">
    <location>
        <position position="104"/>
    </location>
    <ligand>
        <name>substrate</name>
    </ligand>
</feature>
<dbReference type="Pfam" id="PF08450">
    <property type="entry name" value="SGL"/>
    <property type="match status" value="1"/>
</dbReference>
<feature type="binding site" evidence="3">
    <location>
        <position position="151"/>
    </location>
    <ligand>
        <name>a divalent metal cation</name>
        <dbReference type="ChEBI" id="CHEBI:60240"/>
    </ligand>
</feature>
<accession>A0A1G5DAG4</accession>
<dbReference type="InterPro" id="IPR013658">
    <property type="entry name" value="SGL"/>
</dbReference>
<evidence type="ECO:0000259" key="4">
    <source>
        <dbReference type="Pfam" id="PF08450"/>
    </source>
</evidence>
<dbReference type="Gene3D" id="2.120.10.30">
    <property type="entry name" value="TolB, C-terminal domain"/>
    <property type="match status" value="1"/>
</dbReference>
<reference evidence="6" key="1">
    <citation type="submission" date="2016-10" db="EMBL/GenBank/DDBJ databases">
        <authorList>
            <person name="Varghese N."/>
            <person name="Submissions S."/>
        </authorList>
    </citation>
    <scope>NUCLEOTIDE SEQUENCE [LARGE SCALE GENOMIC DNA]</scope>
    <source>
        <strain evidence="6">XBD2006</strain>
    </source>
</reference>
<dbReference type="GO" id="GO:0019853">
    <property type="term" value="P:L-ascorbic acid biosynthetic process"/>
    <property type="evidence" value="ECO:0007669"/>
    <property type="project" value="TreeGrafter"/>
</dbReference>
<comment type="similarity">
    <text evidence="1">Belongs to the SMP-30/CGR1 family.</text>
</comment>
<gene>
    <name evidence="5" type="ORF">SAMN02910451_01409</name>
</gene>
<sequence length="288" mass="32169">MSGLSRYNVEVVDSTRYALGEGPYYDPRFKRLSWVDIIGQKVWFIKNGKKECIDAPQPVGAAIPLADSEGFALALKDGIYTYENGKLSLMADLKDVYKDYWRSNDAKADAKGRIWFGASVIDGSDHEAEGNLYLFDNGKIGIKVEGTKIANGMAWSFDKKKFFFSDSFEHAVFVFDYDEESGSINNRRELFHVDENISDGLTIDSEDNLWVAFWGGSRIEKRSGATGELLEVIPIPAKQVTSCCFGDEDMKTLYVTSAGTGLDGEYDGCLFRFRTDVKGVSPDYCVKI</sequence>
<feature type="binding site" evidence="3">
    <location>
        <position position="199"/>
    </location>
    <ligand>
        <name>a divalent metal cation</name>
        <dbReference type="ChEBI" id="CHEBI:60240"/>
    </ligand>
</feature>
<protein>
    <submittedName>
        <fullName evidence="5">Sugar lactone lactonase YvrE</fullName>
    </submittedName>
</protein>
<dbReference type="GO" id="GO:0005509">
    <property type="term" value="F:calcium ion binding"/>
    <property type="evidence" value="ECO:0007669"/>
    <property type="project" value="TreeGrafter"/>
</dbReference>
<organism evidence="5 6">
    <name type="scientific">Butyrivibrio hungatei</name>
    <dbReference type="NCBI Taxonomy" id="185008"/>
    <lineage>
        <taxon>Bacteria</taxon>
        <taxon>Bacillati</taxon>
        <taxon>Bacillota</taxon>
        <taxon>Clostridia</taxon>
        <taxon>Lachnospirales</taxon>
        <taxon>Lachnospiraceae</taxon>
        <taxon>Butyrivibrio</taxon>
    </lineage>
</organism>
<dbReference type="InterPro" id="IPR005511">
    <property type="entry name" value="SMP-30"/>
</dbReference>
<evidence type="ECO:0000256" key="2">
    <source>
        <dbReference type="PIRSR" id="PIRSR605511-1"/>
    </source>
</evidence>
<dbReference type="SUPFAM" id="SSF63829">
    <property type="entry name" value="Calcium-dependent phosphotriesterase"/>
    <property type="match status" value="1"/>
</dbReference>
<dbReference type="PANTHER" id="PTHR10907:SF47">
    <property type="entry name" value="REGUCALCIN"/>
    <property type="match status" value="1"/>
</dbReference>
<dbReference type="OrthoDB" id="2633250at2"/>
<dbReference type="GO" id="GO:0004341">
    <property type="term" value="F:gluconolactonase activity"/>
    <property type="evidence" value="ECO:0007669"/>
    <property type="project" value="TreeGrafter"/>
</dbReference>
<feature type="active site" description="Proton donor/acceptor" evidence="2">
    <location>
        <position position="199"/>
    </location>
</feature>
<keyword evidence="6" id="KW-1185">Reference proteome</keyword>
<dbReference type="PRINTS" id="PR01790">
    <property type="entry name" value="SMP30FAMILY"/>
</dbReference>
<comment type="cofactor">
    <cofactor evidence="3">
        <name>Zn(2+)</name>
        <dbReference type="ChEBI" id="CHEBI:29105"/>
    </cofactor>
    <text evidence="3">Binds 1 divalent metal cation per subunit.</text>
</comment>
<dbReference type="PANTHER" id="PTHR10907">
    <property type="entry name" value="REGUCALCIN"/>
    <property type="match status" value="1"/>
</dbReference>
<dbReference type="EMBL" id="FMUR01000008">
    <property type="protein sequence ID" value="SCY11430.1"/>
    <property type="molecule type" value="Genomic_DNA"/>
</dbReference>